<name>A0A445MUY1_9BACT</name>
<evidence type="ECO:0000256" key="1">
    <source>
        <dbReference type="SAM" id="Coils"/>
    </source>
</evidence>
<feature type="coiled-coil region" evidence="1">
    <location>
        <begin position="30"/>
        <end position="57"/>
    </location>
</feature>
<sequence>MQIWPDFASQYCRKLKKPFPPYYGEQVKIAGELERKMAEVEKMRKAALRQMDSLQALPAAIIRGVFDFEEPRP</sequence>
<organism evidence="2">
    <name type="scientific">uncultured Desulfobacterium sp</name>
    <dbReference type="NCBI Taxonomy" id="201089"/>
    <lineage>
        <taxon>Bacteria</taxon>
        <taxon>Pseudomonadati</taxon>
        <taxon>Thermodesulfobacteriota</taxon>
        <taxon>Desulfobacteria</taxon>
        <taxon>Desulfobacterales</taxon>
        <taxon>Desulfobacteriaceae</taxon>
        <taxon>Desulfobacterium</taxon>
        <taxon>environmental samples</taxon>
    </lineage>
</organism>
<proteinExistence type="predicted"/>
<protein>
    <submittedName>
        <fullName evidence="2">Uncharacterized protein</fullName>
    </submittedName>
</protein>
<reference evidence="2" key="1">
    <citation type="submission" date="2018-01" db="EMBL/GenBank/DDBJ databases">
        <authorList>
            <person name="Regsiter A."/>
            <person name="William W."/>
        </authorList>
    </citation>
    <scope>NUCLEOTIDE SEQUENCE</scope>
    <source>
        <strain evidence="2">TRIP AH-1</strain>
    </source>
</reference>
<keyword evidence="1" id="KW-0175">Coiled coil</keyword>
<evidence type="ECO:0000313" key="2">
    <source>
        <dbReference type="EMBL" id="SPD73286.1"/>
    </source>
</evidence>
<gene>
    <name evidence="2" type="ORF">PITCH_A1780005</name>
</gene>
<accession>A0A445MUY1</accession>
<dbReference type="AlphaFoldDB" id="A0A445MUY1"/>
<dbReference type="EMBL" id="OJIN01000088">
    <property type="protein sequence ID" value="SPD73286.1"/>
    <property type="molecule type" value="Genomic_DNA"/>
</dbReference>